<evidence type="ECO:0000313" key="1">
    <source>
        <dbReference type="EMBL" id="HIU35951.1"/>
    </source>
</evidence>
<name>A0A9D1LEL1_9FIRM</name>
<dbReference type="AlphaFoldDB" id="A0A9D1LEL1"/>
<sequence>MQIPHIASEWRTLFHPRRFGRYVNDHTLYFDGKWHLIGITSRAGKPNKERYFVHAVGDSLQRPMREWCKVIDTGTLAWAPCVIEHGGLYYMFYGPSPTKLAVSFDSGDWFGQEVFLRGNPPMACHRDHFVLRRPGGGFVMYVSGVHAGKSAISCLVSDDLLHWDFHGFALTSGEAAPLNPSWGAFESPFVVEKDGVFYLFTTYTDCSKPTYHDTLVFAGGDPLSFGCYGAPGGAQPVTRLRCHAPEVVRENGNWYITTCGWRGSSFAKGEVQIAALDWK</sequence>
<comment type="caution">
    <text evidence="1">The sequence shown here is derived from an EMBL/GenBank/DDBJ whole genome shotgun (WGS) entry which is preliminary data.</text>
</comment>
<reference evidence="1" key="1">
    <citation type="submission" date="2020-10" db="EMBL/GenBank/DDBJ databases">
        <authorList>
            <person name="Gilroy R."/>
        </authorList>
    </citation>
    <scope>NUCLEOTIDE SEQUENCE</scope>
    <source>
        <strain evidence="1">ChiGjej1B1-19959</strain>
    </source>
</reference>
<dbReference type="Gene3D" id="2.115.10.20">
    <property type="entry name" value="Glycosyl hydrolase domain, family 43"/>
    <property type="match status" value="2"/>
</dbReference>
<dbReference type="Proteomes" id="UP000824071">
    <property type="component" value="Unassembled WGS sequence"/>
</dbReference>
<dbReference type="EMBL" id="DVMW01000030">
    <property type="protein sequence ID" value="HIU35951.1"/>
    <property type="molecule type" value="Genomic_DNA"/>
</dbReference>
<evidence type="ECO:0000313" key="2">
    <source>
        <dbReference type="Proteomes" id="UP000824071"/>
    </source>
</evidence>
<accession>A0A9D1LEL1</accession>
<protein>
    <recommendedName>
        <fullName evidence="3">Glycosyl hydrolase family 32 N-terminal domain-containing protein</fullName>
    </recommendedName>
</protein>
<gene>
    <name evidence="1" type="ORF">IAC53_04995</name>
</gene>
<evidence type="ECO:0008006" key="3">
    <source>
        <dbReference type="Google" id="ProtNLM"/>
    </source>
</evidence>
<organism evidence="1 2">
    <name type="scientific">Candidatus Fimenecus excrementigallinarum</name>
    <dbReference type="NCBI Taxonomy" id="2840816"/>
    <lineage>
        <taxon>Bacteria</taxon>
        <taxon>Bacillati</taxon>
        <taxon>Bacillota</taxon>
        <taxon>Clostridia</taxon>
        <taxon>Candidatus Fimenecus</taxon>
    </lineage>
</organism>
<dbReference type="SUPFAM" id="SSF75005">
    <property type="entry name" value="Arabinanase/levansucrase/invertase"/>
    <property type="match status" value="1"/>
</dbReference>
<dbReference type="InterPro" id="IPR023296">
    <property type="entry name" value="Glyco_hydro_beta-prop_sf"/>
</dbReference>
<reference evidence="1" key="2">
    <citation type="journal article" date="2021" name="PeerJ">
        <title>Extensive microbial diversity within the chicken gut microbiome revealed by metagenomics and culture.</title>
        <authorList>
            <person name="Gilroy R."/>
            <person name="Ravi A."/>
            <person name="Getino M."/>
            <person name="Pursley I."/>
            <person name="Horton D.L."/>
            <person name="Alikhan N.F."/>
            <person name="Baker D."/>
            <person name="Gharbi K."/>
            <person name="Hall N."/>
            <person name="Watson M."/>
            <person name="Adriaenssens E.M."/>
            <person name="Foster-Nyarko E."/>
            <person name="Jarju S."/>
            <person name="Secka A."/>
            <person name="Antonio M."/>
            <person name="Oren A."/>
            <person name="Chaudhuri R.R."/>
            <person name="La Ragione R."/>
            <person name="Hildebrand F."/>
            <person name="Pallen M.J."/>
        </authorList>
    </citation>
    <scope>NUCLEOTIDE SEQUENCE</scope>
    <source>
        <strain evidence="1">ChiGjej1B1-19959</strain>
    </source>
</reference>
<proteinExistence type="predicted"/>